<keyword evidence="4" id="KW-1185">Reference proteome</keyword>
<protein>
    <recommendedName>
        <fullName evidence="2">DUF6697 domain-containing protein</fullName>
    </recommendedName>
</protein>
<evidence type="ECO:0000313" key="4">
    <source>
        <dbReference type="Proteomes" id="UP000799438"/>
    </source>
</evidence>
<organism evidence="3 4">
    <name type="scientific">Aplosporella prunicola CBS 121167</name>
    <dbReference type="NCBI Taxonomy" id="1176127"/>
    <lineage>
        <taxon>Eukaryota</taxon>
        <taxon>Fungi</taxon>
        <taxon>Dikarya</taxon>
        <taxon>Ascomycota</taxon>
        <taxon>Pezizomycotina</taxon>
        <taxon>Dothideomycetes</taxon>
        <taxon>Dothideomycetes incertae sedis</taxon>
        <taxon>Botryosphaeriales</taxon>
        <taxon>Aplosporellaceae</taxon>
        <taxon>Aplosporella</taxon>
    </lineage>
</organism>
<feature type="compositionally biased region" description="Low complexity" evidence="1">
    <location>
        <begin position="124"/>
        <end position="136"/>
    </location>
</feature>
<gene>
    <name evidence="3" type="ORF">K452DRAFT_39291</name>
</gene>
<feature type="compositionally biased region" description="Polar residues" evidence="1">
    <location>
        <begin position="21"/>
        <end position="42"/>
    </location>
</feature>
<feature type="compositionally biased region" description="Polar residues" evidence="1">
    <location>
        <begin position="220"/>
        <end position="231"/>
    </location>
</feature>
<dbReference type="OrthoDB" id="5427977at2759"/>
<dbReference type="Pfam" id="PF20411">
    <property type="entry name" value="DUF6697"/>
    <property type="match status" value="1"/>
</dbReference>
<feature type="region of interest" description="Disordered" evidence="1">
    <location>
        <begin position="123"/>
        <end position="265"/>
    </location>
</feature>
<dbReference type="InterPro" id="IPR046520">
    <property type="entry name" value="DUF6697"/>
</dbReference>
<dbReference type="GeneID" id="54304110"/>
<evidence type="ECO:0000256" key="1">
    <source>
        <dbReference type="SAM" id="MobiDB-lite"/>
    </source>
</evidence>
<feature type="compositionally biased region" description="Polar residues" evidence="1">
    <location>
        <begin position="169"/>
        <end position="199"/>
    </location>
</feature>
<dbReference type="Proteomes" id="UP000799438">
    <property type="component" value="Unassembled WGS sequence"/>
</dbReference>
<feature type="domain" description="DUF6697" evidence="2">
    <location>
        <begin position="305"/>
        <end position="549"/>
    </location>
</feature>
<dbReference type="AlphaFoldDB" id="A0A6A6BB06"/>
<accession>A0A6A6BB06</accession>
<dbReference type="RefSeq" id="XP_033397135.1">
    <property type="nucleotide sequence ID" value="XM_033546604.1"/>
</dbReference>
<sequence>MSQHNGIPPHQSRPGGRSHMGNLNPTAGNFNPNSMPHSTTSTALVPRNEQPMEQSDDNAEIHMLRAQLANLENLFSNELIQMRREIDMLKKGGWTVTVGPFQAPDTVDNYGADAIHRRLEDSNSLQPLTSSSQQLQIEQSAPENACQPTPPQTPDHVNSSVRPLDPAQTCEQSTQTDEVPQKAGTASGSFVHASTSNGHDGTLGGEQDESIETRRAAAGLTSQTNGQTNGTVHKALAPNESVVATPGPEPEEESTPDKPLPTTEDPAHALMKKEPSWQPLGIRGLRALPASELSKVPGPSAMVGFDHTFIKRFFGGRQWSPGFHYVKAKEGHCILPSRSFYILDAATEPYLPSKPGTHGVKLTAFFNPENPEDVDGKVGSHAYENVPLFIQHVAKAKDSSSGAPSNNLIYFGMYSQCRFSDKLDYDRMVERVPRHVRMYWAEELANVARPGWVTDALKRHFCTPPAYEGPLPNAVGAEEAVLRQEIGAHVRELTEWDEEARILVAKLTKEKLLDAFESEDSGDPPGLRLWWEYLECVNWDEKFYDMMVKEQRKWAAKEGRWAV</sequence>
<feature type="region of interest" description="Disordered" evidence="1">
    <location>
        <begin position="1"/>
        <end position="42"/>
    </location>
</feature>
<name>A0A6A6BB06_9PEZI</name>
<evidence type="ECO:0000259" key="2">
    <source>
        <dbReference type="Pfam" id="PF20411"/>
    </source>
</evidence>
<evidence type="ECO:0000313" key="3">
    <source>
        <dbReference type="EMBL" id="KAF2141422.1"/>
    </source>
</evidence>
<dbReference type="EMBL" id="ML995487">
    <property type="protein sequence ID" value="KAF2141422.1"/>
    <property type="molecule type" value="Genomic_DNA"/>
</dbReference>
<proteinExistence type="predicted"/>
<reference evidence="3" key="1">
    <citation type="journal article" date="2020" name="Stud. Mycol.">
        <title>101 Dothideomycetes genomes: a test case for predicting lifestyles and emergence of pathogens.</title>
        <authorList>
            <person name="Haridas S."/>
            <person name="Albert R."/>
            <person name="Binder M."/>
            <person name="Bloem J."/>
            <person name="Labutti K."/>
            <person name="Salamov A."/>
            <person name="Andreopoulos B."/>
            <person name="Baker S."/>
            <person name="Barry K."/>
            <person name="Bills G."/>
            <person name="Bluhm B."/>
            <person name="Cannon C."/>
            <person name="Castanera R."/>
            <person name="Culley D."/>
            <person name="Daum C."/>
            <person name="Ezra D."/>
            <person name="Gonzalez J."/>
            <person name="Henrissat B."/>
            <person name="Kuo A."/>
            <person name="Liang C."/>
            <person name="Lipzen A."/>
            <person name="Lutzoni F."/>
            <person name="Magnuson J."/>
            <person name="Mondo S."/>
            <person name="Nolan M."/>
            <person name="Ohm R."/>
            <person name="Pangilinan J."/>
            <person name="Park H.-J."/>
            <person name="Ramirez L."/>
            <person name="Alfaro M."/>
            <person name="Sun H."/>
            <person name="Tritt A."/>
            <person name="Yoshinaga Y."/>
            <person name="Zwiers L.-H."/>
            <person name="Turgeon B."/>
            <person name="Goodwin S."/>
            <person name="Spatafora J."/>
            <person name="Crous P."/>
            <person name="Grigoriev I."/>
        </authorList>
    </citation>
    <scope>NUCLEOTIDE SEQUENCE</scope>
    <source>
        <strain evidence="3">CBS 121167</strain>
    </source>
</reference>